<dbReference type="EMBL" id="BTGU01002191">
    <property type="protein sequence ID" value="GMN35187.1"/>
    <property type="molecule type" value="Genomic_DNA"/>
</dbReference>
<proteinExistence type="predicted"/>
<reference evidence="2" key="1">
    <citation type="submission" date="2023-07" db="EMBL/GenBank/DDBJ databases">
        <title>draft genome sequence of fig (Ficus carica).</title>
        <authorList>
            <person name="Takahashi T."/>
            <person name="Nishimura K."/>
        </authorList>
    </citation>
    <scope>NUCLEOTIDE SEQUENCE</scope>
</reference>
<keyword evidence="3" id="KW-1185">Reference proteome</keyword>
<dbReference type="AlphaFoldDB" id="A0AA88CYZ6"/>
<gene>
    <name evidence="2" type="ORF">TIFTF001_042182</name>
    <name evidence="1" type="ORF">TIFTF001_047682</name>
</gene>
<evidence type="ECO:0000313" key="1">
    <source>
        <dbReference type="EMBL" id="GMN24922.1"/>
    </source>
</evidence>
<comment type="caution">
    <text evidence="2">The sequence shown here is derived from an EMBL/GenBank/DDBJ whole genome shotgun (WGS) entry which is preliminary data.</text>
</comment>
<evidence type="ECO:0000313" key="3">
    <source>
        <dbReference type="Proteomes" id="UP001187192"/>
    </source>
</evidence>
<dbReference type="Proteomes" id="UP001187192">
    <property type="component" value="Unassembled WGS sequence"/>
</dbReference>
<organism evidence="2 3">
    <name type="scientific">Ficus carica</name>
    <name type="common">Common fig</name>
    <dbReference type="NCBI Taxonomy" id="3494"/>
    <lineage>
        <taxon>Eukaryota</taxon>
        <taxon>Viridiplantae</taxon>
        <taxon>Streptophyta</taxon>
        <taxon>Embryophyta</taxon>
        <taxon>Tracheophyta</taxon>
        <taxon>Spermatophyta</taxon>
        <taxon>Magnoliopsida</taxon>
        <taxon>eudicotyledons</taxon>
        <taxon>Gunneridae</taxon>
        <taxon>Pentapetalae</taxon>
        <taxon>rosids</taxon>
        <taxon>fabids</taxon>
        <taxon>Rosales</taxon>
        <taxon>Moraceae</taxon>
        <taxon>Ficeae</taxon>
        <taxon>Ficus</taxon>
    </lineage>
</organism>
<dbReference type="EMBL" id="BTGU01005543">
    <property type="protein sequence ID" value="GMN24922.1"/>
    <property type="molecule type" value="Genomic_DNA"/>
</dbReference>
<sequence length="65" mass="7166">MSCDALPATEVACRAEGGWEKARSLVVGFGVWQSGNGSEERSWKWVFASLSFLWWWGSVSALANL</sequence>
<protein>
    <submittedName>
        <fullName evidence="2">Uncharacterized protein</fullName>
    </submittedName>
</protein>
<name>A0AA88CYZ6_FICCA</name>
<evidence type="ECO:0000313" key="2">
    <source>
        <dbReference type="EMBL" id="GMN35187.1"/>
    </source>
</evidence>
<accession>A0AA88CYZ6</accession>